<evidence type="ECO:0000256" key="1">
    <source>
        <dbReference type="ARBA" id="ARBA00010923"/>
    </source>
</evidence>
<evidence type="ECO:0000256" key="3">
    <source>
        <dbReference type="ARBA" id="ARBA00023125"/>
    </source>
</evidence>
<dbReference type="EMBL" id="PGEM01000003">
    <property type="protein sequence ID" value="PPJ65223.1"/>
    <property type="molecule type" value="Genomic_DNA"/>
</dbReference>
<dbReference type="AlphaFoldDB" id="A0A2S6CZP1"/>
<protein>
    <recommendedName>
        <fullName evidence="4">Type I restriction modification DNA specificity domain-containing protein</fullName>
    </recommendedName>
</protein>
<gene>
    <name evidence="5" type="ORF">CUN59_00190</name>
</gene>
<proteinExistence type="inferred from homology"/>
<feature type="domain" description="Type I restriction modification DNA specificity" evidence="4">
    <location>
        <begin position="8"/>
        <end position="188"/>
    </location>
</feature>
<reference evidence="5 6" key="1">
    <citation type="submission" date="2018-02" db="EMBL/GenBank/DDBJ databases">
        <title>Discovery of a pederin family compound in a non-symbiotic bloom-forming cyanobacterium.</title>
        <authorList>
            <person name="Kust A."/>
            <person name="Mares J."/>
            <person name="Jokela J."/>
            <person name="Urajova P."/>
            <person name="Hajek J."/>
            <person name="Saurav K."/>
            <person name="Voracova K."/>
            <person name="Fewer D.P."/>
            <person name="Haapaniemi E."/>
            <person name="Permi P."/>
            <person name="Rehakova K."/>
            <person name="Sivonen K."/>
            <person name="Hrouzek P."/>
        </authorList>
    </citation>
    <scope>NUCLEOTIDE SEQUENCE [LARGE SCALE GENOMIC DNA]</scope>
    <source>
        <strain evidence="5 6">CHARLIE-1</strain>
    </source>
</reference>
<evidence type="ECO:0000256" key="2">
    <source>
        <dbReference type="ARBA" id="ARBA00022747"/>
    </source>
</evidence>
<feature type="domain" description="Type I restriction modification DNA specificity" evidence="4">
    <location>
        <begin position="219"/>
        <end position="399"/>
    </location>
</feature>
<dbReference type="InterPro" id="IPR000055">
    <property type="entry name" value="Restrct_endonuc_typeI_TRD"/>
</dbReference>
<dbReference type="CDD" id="cd17256">
    <property type="entry name" value="RMtype1_S_EcoJA65PI-TRD1-CR1_like"/>
    <property type="match status" value="1"/>
</dbReference>
<comment type="caution">
    <text evidence="5">The sequence shown here is derived from an EMBL/GenBank/DDBJ whole genome shotgun (WGS) entry which is preliminary data.</text>
</comment>
<evidence type="ECO:0000259" key="4">
    <source>
        <dbReference type="Pfam" id="PF01420"/>
    </source>
</evidence>
<keyword evidence="2" id="KW-0680">Restriction system</keyword>
<comment type="similarity">
    <text evidence="1">Belongs to the type-I restriction system S methylase family.</text>
</comment>
<dbReference type="CDD" id="cd17517">
    <property type="entry name" value="RMtype1_S_EcoKI_StySPI-TRD2-CR2_like"/>
    <property type="match status" value="1"/>
</dbReference>
<dbReference type="OrthoDB" id="9815652at2"/>
<dbReference type="Gene3D" id="3.90.220.20">
    <property type="entry name" value="DNA methylase specificity domains"/>
    <property type="match status" value="2"/>
</dbReference>
<dbReference type="InterPro" id="IPR044946">
    <property type="entry name" value="Restrct_endonuc_typeI_TRD_sf"/>
</dbReference>
<keyword evidence="3" id="KW-0238">DNA-binding</keyword>
<evidence type="ECO:0000313" key="6">
    <source>
        <dbReference type="Proteomes" id="UP000239589"/>
    </source>
</evidence>
<dbReference type="GO" id="GO:0003677">
    <property type="term" value="F:DNA binding"/>
    <property type="evidence" value="ECO:0007669"/>
    <property type="project" value="UniProtKB-KW"/>
</dbReference>
<dbReference type="RefSeq" id="WP_104385941.1">
    <property type="nucleotide sequence ID" value="NZ_PGEM01000003.1"/>
</dbReference>
<name>A0A2S6CZP1_9CYAN</name>
<dbReference type="PANTHER" id="PTHR30408:SF12">
    <property type="entry name" value="TYPE I RESTRICTION ENZYME MJAVIII SPECIFICITY SUBUNIT"/>
    <property type="match status" value="1"/>
</dbReference>
<dbReference type="SUPFAM" id="SSF116734">
    <property type="entry name" value="DNA methylase specificity domain"/>
    <property type="match status" value="2"/>
</dbReference>
<dbReference type="Proteomes" id="UP000239589">
    <property type="component" value="Unassembled WGS sequence"/>
</dbReference>
<evidence type="ECO:0000313" key="5">
    <source>
        <dbReference type="EMBL" id="PPJ65223.1"/>
    </source>
</evidence>
<organism evidence="5 6">
    <name type="scientific">Cuspidothrix issatschenkoi CHARLIE-1</name>
    <dbReference type="NCBI Taxonomy" id="2052836"/>
    <lineage>
        <taxon>Bacteria</taxon>
        <taxon>Bacillati</taxon>
        <taxon>Cyanobacteriota</taxon>
        <taxon>Cyanophyceae</taxon>
        <taxon>Nostocales</taxon>
        <taxon>Aphanizomenonaceae</taxon>
        <taxon>Cuspidothrix</taxon>
    </lineage>
</organism>
<dbReference type="GO" id="GO:0009307">
    <property type="term" value="P:DNA restriction-modification system"/>
    <property type="evidence" value="ECO:0007669"/>
    <property type="project" value="UniProtKB-KW"/>
</dbReference>
<dbReference type="Pfam" id="PF01420">
    <property type="entry name" value="Methylase_S"/>
    <property type="match status" value="2"/>
</dbReference>
<accession>A0A2S6CZP1</accession>
<sequence>MDEIELLSGWKEICLGDLANVKGGKRLPKGHDFSNIITPFPYIRVVDLDNYSVKFSNLQYLKAEDREIIKNYIINTEDVYISIAGTIGRVGIIPQILDKANLTENAARIIINDHKILDKYYLAFYLTSKKGKNEVNRRTTKTSQPKLAIARIKQIPILVPPLPEQKSIAHTLRTIQKAKETRQRELELERERKAALMEYLFTHGTRNEARKQTEIGEIPESWDIYKLRNICIKQPQNGAFIKKPQWGKGTLFVNVVDTYRSAIVNFNYVERLICTEEDISRFSLQNGDLLFVRSSLKREGIAQCCLIESLHEPAIFDCHLIRVIPDQSISDNYYLTCYFLSERARNDLIARSKMTTMTTINQNNLIDSLVPIPSLPEQKEIAHILKSCDTKIQALEKEISLTDELFHATLEELMTGKLSTKNLIAQ</sequence>
<keyword evidence="6" id="KW-1185">Reference proteome</keyword>
<dbReference type="PANTHER" id="PTHR30408">
    <property type="entry name" value="TYPE-1 RESTRICTION ENZYME ECOKI SPECIFICITY PROTEIN"/>
    <property type="match status" value="1"/>
</dbReference>
<dbReference type="InterPro" id="IPR052021">
    <property type="entry name" value="Type-I_RS_S_subunit"/>
</dbReference>